<feature type="chain" id="PRO_5016859634" evidence="2">
    <location>
        <begin position="25"/>
        <end position="121"/>
    </location>
</feature>
<dbReference type="EMBL" id="QASA01000001">
    <property type="protein sequence ID" value="RDC66308.1"/>
    <property type="molecule type" value="Genomic_DNA"/>
</dbReference>
<reference evidence="3 4" key="1">
    <citation type="submission" date="2018-04" db="EMBL/GenBank/DDBJ databases">
        <title>Adhaeribacter sp. HMF7616 genome sequencing and assembly.</title>
        <authorList>
            <person name="Kang H."/>
            <person name="Kang J."/>
            <person name="Cha I."/>
            <person name="Kim H."/>
            <person name="Joh K."/>
        </authorList>
    </citation>
    <scope>NUCLEOTIDE SEQUENCE [LARGE SCALE GENOMIC DNA]</scope>
    <source>
        <strain evidence="3 4">HMF7616</strain>
    </source>
</reference>
<evidence type="ECO:0000313" key="4">
    <source>
        <dbReference type="Proteomes" id="UP000253919"/>
    </source>
</evidence>
<evidence type="ECO:0000313" key="3">
    <source>
        <dbReference type="EMBL" id="RDC66308.1"/>
    </source>
</evidence>
<evidence type="ECO:0000256" key="1">
    <source>
        <dbReference type="SAM" id="MobiDB-lite"/>
    </source>
</evidence>
<sequence>MKTKAVVLVVGMGALFFMSTKTFAQSDNSPETRVMASQVDKGEEDKSRLKDAKELKRSTKAEAKMAKATAKEASRIEDDASDAAKQARQAARREIIAQKSRNNADEQARKAAEATEKSNNN</sequence>
<feature type="signal peptide" evidence="2">
    <location>
        <begin position="1"/>
        <end position="24"/>
    </location>
</feature>
<feature type="region of interest" description="Disordered" evidence="1">
    <location>
        <begin position="25"/>
        <end position="121"/>
    </location>
</feature>
<evidence type="ECO:0000256" key="2">
    <source>
        <dbReference type="SAM" id="SignalP"/>
    </source>
</evidence>
<gene>
    <name evidence="3" type="ORF">AHMF7616_04939</name>
</gene>
<keyword evidence="4" id="KW-1185">Reference proteome</keyword>
<name>A0A369QVW4_9BACT</name>
<protein>
    <submittedName>
        <fullName evidence="3">Uncharacterized protein</fullName>
    </submittedName>
</protein>
<accession>A0A369QVW4</accession>
<dbReference type="AlphaFoldDB" id="A0A369QVW4"/>
<proteinExistence type="predicted"/>
<dbReference type="RefSeq" id="WP_115375191.1">
    <property type="nucleotide sequence ID" value="NZ_QASA01000001.1"/>
</dbReference>
<organism evidence="3 4">
    <name type="scientific">Adhaeribacter pallidiroseus</name>
    <dbReference type="NCBI Taxonomy" id="2072847"/>
    <lineage>
        <taxon>Bacteria</taxon>
        <taxon>Pseudomonadati</taxon>
        <taxon>Bacteroidota</taxon>
        <taxon>Cytophagia</taxon>
        <taxon>Cytophagales</taxon>
        <taxon>Hymenobacteraceae</taxon>
        <taxon>Adhaeribacter</taxon>
    </lineage>
</organism>
<dbReference type="Proteomes" id="UP000253919">
    <property type="component" value="Unassembled WGS sequence"/>
</dbReference>
<feature type="compositionally biased region" description="Basic and acidic residues" evidence="1">
    <location>
        <begin position="40"/>
        <end position="78"/>
    </location>
</feature>
<comment type="caution">
    <text evidence="3">The sequence shown here is derived from an EMBL/GenBank/DDBJ whole genome shotgun (WGS) entry which is preliminary data.</text>
</comment>
<feature type="compositionally biased region" description="Basic and acidic residues" evidence="1">
    <location>
        <begin position="91"/>
        <end position="121"/>
    </location>
</feature>
<keyword evidence="2" id="KW-0732">Signal</keyword>